<evidence type="ECO:0000313" key="2">
    <source>
        <dbReference type="Proteomes" id="UP000821865"/>
    </source>
</evidence>
<comment type="caution">
    <text evidence="1">The sequence shown here is derived from an EMBL/GenBank/DDBJ whole genome shotgun (WGS) entry which is preliminary data.</text>
</comment>
<protein>
    <submittedName>
        <fullName evidence="1">Uncharacterized protein</fullName>
    </submittedName>
</protein>
<keyword evidence="2" id="KW-1185">Reference proteome</keyword>
<gene>
    <name evidence="1" type="ORF">HPB49_010099</name>
</gene>
<dbReference type="Proteomes" id="UP000821865">
    <property type="component" value="Chromosome 11"/>
</dbReference>
<dbReference type="EMBL" id="CM023480">
    <property type="protein sequence ID" value="KAH7970543.1"/>
    <property type="molecule type" value="Genomic_DNA"/>
</dbReference>
<evidence type="ECO:0000313" key="1">
    <source>
        <dbReference type="EMBL" id="KAH7970543.1"/>
    </source>
</evidence>
<proteinExistence type="predicted"/>
<sequence>MELLKAPPPLQLTGNLSEQWKRFKQKFDLFIVATTTKEQPRTEAAKAALLLSVAGNEEAQQFKLLD</sequence>
<accession>A0ACB8DIQ6</accession>
<name>A0ACB8DIQ6_DERSI</name>
<organism evidence="1 2">
    <name type="scientific">Dermacentor silvarum</name>
    <name type="common">Tick</name>
    <dbReference type="NCBI Taxonomy" id="543639"/>
    <lineage>
        <taxon>Eukaryota</taxon>
        <taxon>Metazoa</taxon>
        <taxon>Ecdysozoa</taxon>
        <taxon>Arthropoda</taxon>
        <taxon>Chelicerata</taxon>
        <taxon>Arachnida</taxon>
        <taxon>Acari</taxon>
        <taxon>Parasitiformes</taxon>
        <taxon>Ixodida</taxon>
        <taxon>Ixodoidea</taxon>
        <taxon>Ixodidae</taxon>
        <taxon>Rhipicephalinae</taxon>
        <taxon>Dermacentor</taxon>
    </lineage>
</organism>
<reference evidence="1" key="1">
    <citation type="submission" date="2020-05" db="EMBL/GenBank/DDBJ databases">
        <title>Large-scale comparative analyses of tick genomes elucidate their genetic diversity and vector capacities.</title>
        <authorList>
            <person name="Jia N."/>
            <person name="Wang J."/>
            <person name="Shi W."/>
            <person name="Du L."/>
            <person name="Sun Y."/>
            <person name="Zhan W."/>
            <person name="Jiang J."/>
            <person name="Wang Q."/>
            <person name="Zhang B."/>
            <person name="Ji P."/>
            <person name="Sakyi L.B."/>
            <person name="Cui X."/>
            <person name="Yuan T."/>
            <person name="Jiang B."/>
            <person name="Yang W."/>
            <person name="Lam T.T.-Y."/>
            <person name="Chang Q."/>
            <person name="Ding S."/>
            <person name="Wang X."/>
            <person name="Zhu J."/>
            <person name="Ruan X."/>
            <person name="Zhao L."/>
            <person name="Wei J."/>
            <person name="Que T."/>
            <person name="Du C."/>
            <person name="Cheng J."/>
            <person name="Dai P."/>
            <person name="Han X."/>
            <person name="Huang E."/>
            <person name="Gao Y."/>
            <person name="Liu J."/>
            <person name="Shao H."/>
            <person name="Ye R."/>
            <person name="Li L."/>
            <person name="Wei W."/>
            <person name="Wang X."/>
            <person name="Wang C."/>
            <person name="Yang T."/>
            <person name="Huo Q."/>
            <person name="Li W."/>
            <person name="Guo W."/>
            <person name="Chen H."/>
            <person name="Zhou L."/>
            <person name="Ni X."/>
            <person name="Tian J."/>
            <person name="Zhou Y."/>
            <person name="Sheng Y."/>
            <person name="Liu T."/>
            <person name="Pan Y."/>
            <person name="Xia L."/>
            <person name="Li J."/>
            <person name="Zhao F."/>
            <person name="Cao W."/>
        </authorList>
    </citation>
    <scope>NUCLEOTIDE SEQUENCE</scope>
    <source>
        <strain evidence="1">Dsil-2018</strain>
    </source>
</reference>